<dbReference type="Proteomes" id="UP000658320">
    <property type="component" value="Unassembled WGS sequence"/>
</dbReference>
<dbReference type="EMBL" id="BMSX01000031">
    <property type="protein sequence ID" value="GGR55378.1"/>
    <property type="molecule type" value="Genomic_DNA"/>
</dbReference>
<dbReference type="AlphaFoldDB" id="A0A918FMK4"/>
<evidence type="ECO:0000313" key="2">
    <source>
        <dbReference type="EMBL" id="GGR55378.1"/>
    </source>
</evidence>
<gene>
    <name evidence="2" type="ORF">GCM10010251_85540</name>
</gene>
<feature type="region of interest" description="Disordered" evidence="1">
    <location>
        <begin position="1"/>
        <end position="43"/>
    </location>
</feature>
<organism evidence="2 3">
    <name type="scientific">Streptomyces aurantiogriseus</name>
    <dbReference type="NCBI Taxonomy" id="66870"/>
    <lineage>
        <taxon>Bacteria</taxon>
        <taxon>Bacillati</taxon>
        <taxon>Actinomycetota</taxon>
        <taxon>Actinomycetes</taxon>
        <taxon>Kitasatosporales</taxon>
        <taxon>Streptomycetaceae</taxon>
        <taxon>Streptomyces</taxon>
    </lineage>
</organism>
<evidence type="ECO:0000256" key="1">
    <source>
        <dbReference type="SAM" id="MobiDB-lite"/>
    </source>
</evidence>
<proteinExistence type="predicted"/>
<protein>
    <submittedName>
        <fullName evidence="2">Uncharacterized protein</fullName>
    </submittedName>
</protein>
<reference evidence="2" key="1">
    <citation type="journal article" date="2014" name="Int. J. Syst. Evol. Microbiol.">
        <title>Complete genome sequence of Corynebacterium casei LMG S-19264T (=DSM 44701T), isolated from a smear-ripened cheese.</title>
        <authorList>
            <consortium name="US DOE Joint Genome Institute (JGI-PGF)"/>
            <person name="Walter F."/>
            <person name="Albersmeier A."/>
            <person name="Kalinowski J."/>
            <person name="Ruckert C."/>
        </authorList>
    </citation>
    <scope>NUCLEOTIDE SEQUENCE</scope>
    <source>
        <strain evidence="2">JCM 4346</strain>
    </source>
</reference>
<evidence type="ECO:0000313" key="3">
    <source>
        <dbReference type="Proteomes" id="UP000658320"/>
    </source>
</evidence>
<sequence>MAESNGLAPLDPDDFAERLPRIQSVVTGAHRDRRPAPMPTEER</sequence>
<comment type="caution">
    <text evidence="2">The sequence shown here is derived from an EMBL/GenBank/DDBJ whole genome shotgun (WGS) entry which is preliminary data.</text>
</comment>
<name>A0A918FMK4_9ACTN</name>
<dbReference type="RefSeq" id="WP_268256128.1">
    <property type="nucleotide sequence ID" value="NZ_BMSX01000031.1"/>
</dbReference>
<keyword evidence="3" id="KW-1185">Reference proteome</keyword>
<accession>A0A918FMK4</accession>
<reference evidence="2" key="2">
    <citation type="submission" date="2020-09" db="EMBL/GenBank/DDBJ databases">
        <authorList>
            <person name="Sun Q."/>
            <person name="Ohkuma M."/>
        </authorList>
    </citation>
    <scope>NUCLEOTIDE SEQUENCE</scope>
    <source>
        <strain evidence="2">JCM 4346</strain>
    </source>
</reference>